<feature type="compositionally biased region" description="Polar residues" evidence="1">
    <location>
        <begin position="16"/>
        <end position="31"/>
    </location>
</feature>
<feature type="region of interest" description="Disordered" evidence="1">
    <location>
        <begin position="1"/>
        <end position="31"/>
    </location>
</feature>
<organism evidence="3 4">
    <name type="scientific">Neopusillimonas maritima</name>
    <dbReference type="NCBI Taxonomy" id="2026239"/>
    <lineage>
        <taxon>Bacteria</taxon>
        <taxon>Pseudomonadati</taxon>
        <taxon>Pseudomonadota</taxon>
        <taxon>Betaproteobacteria</taxon>
        <taxon>Burkholderiales</taxon>
        <taxon>Alcaligenaceae</taxon>
        <taxon>Neopusillimonas</taxon>
    </lineage>
</organism>
<evidence type="ECO:0000313" key="3">
    <source>
        <dbReference type="EMBL" id="RIY41937.1"/>
    </source>
</evidence>
<feature type="domain" description="Putative tail fiber protein gp53-like C-terminal" evidence="2">
    <location>
        <begin position="186"/>
        <end position="262"/>
    </location>
</feature>
<name>A0A3A1Z0R1_9BURK</name>
<dbReference type="InterPro" id="IPR054075">
    <property type="entry name" value="Gp53-like_C"/>
</dbReference>
<evidence type="ECO:0000259" key="2">
    <source>
        <dbReference type="Pfam" id="PF21882"/>
    </source>
</evidence>
<accession>A0A3A1Z0R1</accession>
<dbReference type="EMBL" id="NQYH01000001">
    <property type="protein sequence ID" value="RIY41937.1"/>
    <property type="molecule type" value="Genomic_DNA"/>
</dbReference>
<dbReference type="Pfam" id="PF21882">
    <property type="entry name" value="Gp53-like_C"/>
    <property type="match status" value="1"/>
</dbReference>
<reference evidence="3 4" key="1">
    <citation type="submission" date="2017-08" db="EMBL/GenBank/DDBJ databases">
        <title>Pusillimonas indicus sp. nov., a member of the family Alcaligenaceae isolated from surface seawater.</title>
        <authorList>
            <person name="Li J."/>
        </authorList>
    </citation>
    <scope>NUCLEOTIDE SEQUENCE [LARGE SCALE GENOMIC DNA]</scope>
    <source>
        <strain evidence="3 4">L52-1-41</strain>
    </source>
</reference>
<sequence>MALNLDERYPGRANGKTLSYPQGSFKNRTSPTAKDGTYLEQDWANDWAAFFQSLIKDAGITPNNAVDTVEASQYFDALILTIQNRFPRFATYAEVATLTEDEGPIIVVDQGGAVYIWEISEYVPLLASETYAGSVKLATTAEAQALVNDEHALTPAKLAGVLGVGVGNDPGRLEIPFVESGVLKKLLVQWGKSPTISAGNQGLITLPISYNSIFMGALVTPAQAVTNSVDYMMAVRGNNLGSFYIVNRSSSQGGVGQWLAWGI</sequence>
<comment type="caution">
    <text evidence="3">The sequence shown here is derived from an EMBL/GenBank/DDBJ whole genome shotgun (WGS) entry which is preliminary data.</text>
</comment>
<gene>
    <name evidence="3" type="ORF">CJP73_00375</name>
</gene>
<feature type="compositionally biased region" description="Basic and acidic residues" evidence="1">
    <location>
        <begin position="1"/>
        <end position="10"/>
    </location>
</feature>
<evidence type="ECO:0000256" key="1">
    <source>
        <dbReference type="SAM" id="MobiDB-lite"/>
    </source>
</evidence>
<proteinExistence type="predicted"/>
<dbReference type="AlphaFoldDB" id="A0A3A1Z0R1"/>
<dbReference type="RefSeq" id="WP_119515164.1">
    <property type="nucleotide sequence ID" value="NZ_NQYH01000001.1"/>
</dbReference>
<evidence type="ECO:0000313" key="4">
    <source>
        <dbReference type="Proteomes" id="UP000266206"/>
    </source>
</evidence>
<dbReference type="Proteomes" id="UP000266206">
    <property type="component" value="Unassembled WGS sequence"/>
</dbReference>
<protein>
    <recommendedName>
        <fullName evidence="2">Putative tail fiber protein gp53-like C-terminal domain-containing protein</fullName>
    </recommendedName>
</protein>